<dbReference type="GO" id="GO:0004674">
    <property type="term" value="F:protein serine/threonine kinase activity"/>
    <property type="evidence" value="ECO:0007669"/>
    <property type="project" value="TreeGrafter"/>
</dbReference>
<reference evidence="4 5" key="1">
    <citation type="journal article" date="2019" name="Sci. Rep.">
        <title>A high-quality genome of Eragrostis curvula grass provides insights into Poaceae evolution and supports new strategies to enhance forage quality.</title>
        <authorList>
            <person name="Carballo J."/>
            <person name="Santos B.A.C.M."/>
            <person name="Zappacosta D."/>
            <person name="Garbus I."/>
            <person name="Selva J.P."/>
            <person name="Gallo C.A."/>
            <person name="Diaz A."/>
            <person name="Albertini E."/>
            <person name="Caccamo M."/>
            <person name="Echenique V."/>
        </authorList>
    </citation>
    <scope>NUCLEOTIDE SEQUENCE [LARGE SCALE GENOMIC DNA]</scope>
    <source>
        <strain evidence="5">cv. Victoria</strain>
        <tissue evidence="4">Leaf</tissue>
    </source>
</reference>
<dbReference type="GO" id="GO:0005886">
    <property type="term" value="C:plasma membrane"/>
    <property type="evidence" value="ECO:0007669"/>
    <property type="project" value="TreeGrafter"/>
</dbReference>
<gene>
    <name evidence="4" type="ORF">EJB05_43452</name>
</gene>
<dbReference type="EMBL" id="RWGY01000039">
    <property type="protein sequence ID" value="TVU09953.1"/>
    <property type="molecule type" value="Genomic_DNA"/>
</dbReference>
<dbReference type="PANTHER" id="PTHR27005">
    <property type="entry name" value="WALL-ASSOCIATED RECEPTOR KINASE-LIKE 21"/>
    <property type="match status" value="1"/>
</dbReference>
<evidence type="ECO:0000256" key="1">
    <source>
        <dbReference type="ARBA" id="ARBA00022741"/>
    </source>
</evidence>
<dbReference type="Gene3D" id="1.10.510.10">
    <property type="entry name" value="Transferase(Phosphotransferase) domain 1"/>
    <property type="match status" value="1"/>
</dbReference>
<sequence length="158" mass="17925">MLVYEFIPNDMLFHLLHRSSSHGIISLTTRLEIMCHSVEALASLSILHIDIKSSNILIDDDDLTAKVSDFSASVLALINKAQLVTIVQGTCGYLDPEYMWLHQTLSYGFTKRTLKIIMHRCFQSHGRGSFKIRESQLMVRRNAPNLTDMVASRFAKVN</sequence>
<dbReference type="AlphaFoldDB" id="A0A5J9TEW7"/>
<name>A0A5J9TEW7_9POAL</name>
<organism evidence="4 5">
    <name type="scientific">Eragrostis curvula</name>
    <name type="common">weeping love grass</name>
    <dbReference type="NCBI Taxonomy" id="38414"/>
    <lineage>
        <taxon>Eukaryota</taxon>
        <taxon>Viridiplantae</taxon>
        <taxon>Streptophyta</taxon>
        <taxon>Embryophyta</taxon>
        <taxon>Tracheophyta</taxon>
        <taxon>Spermatophyta</taxon>
        <taxon>Magnoliopsida</taxon>
        <taxon>Liliopsida</taxon>
        <taxon>Poales</taxon>
        <taxon>Poaceae</taxon>
        <taxon>PACMAD clade</taxon>
        <taxon>Chloridoideae</taxon>
        <taxon>Eragrostideae</taxon>
        <taxon>Eragrostidinae</taxon>
        <taxon>Eragrostis</taxon>
    </lineage>
</organism>
<evidence type="ECO:0000313" key="5">
    <source>
        <dbReference type="Proteomes" id="UP000324897"/>
    </source>
</evidence>
<dbReference type="InterPro" id="IPR045274">
    <property type="entry name" value="WAK-like"/>
</dbReference>
<dbReference type="Pfam" id="PF00069">
    <property type="entry name" value="Pkinase"/>
    <property type="match status" value="1"/>
</dbReference>
<proteinExistence type="predicted"/>
<comment type="caution">
    <text evidence="4">The sequence shown here is derived from an EMBL/GenBank/DDBJ whole genome shotgun (WGS) entry which is preliminary data.</text>
</comment>
<dbReference type="InterPro" id="IPR000719">
    <property type="entry name" value="Prot_kinase_dom"/>
</dbReference>
<dbReference type="GO" id="GO:0007166">
    <property type="term" value="P:cell surface receptor signaling pathway"/>
    <property type="evidence" value="ECO:0007669"/>
    <property type="project" value="InterPro"/>
</dbReference>
<keyword evidence="5" id="KW-1185">Reference proteome</keyword>
<dbReference type="PROSITE" id="PS50011">
    <property type="entry name" value="PROTEIN_KINASE_DOM"/>
    <property type="match status" value="1"/>
</dbReference>
<keyword evidence="1" id="KW-0547">Nucleotide-binding</keyword>
<evidence type="ECO:0000256" key="2">
    <source>
        <dbReference type="ARBA" id="ARBA00022840"/>
    </source>
</evidence>
<protein>
    <recommendedName>
        <fullName evidence="3">Protein kinase domain-containing protein</fullName>
    </recommendedName>
</protein>
<dbReference type="PANTHER" id="PTHR27005:SF479">
    <property type="entry name" value="OS06G0706600 PROTEIN"/>
    <property type="match status" value="1"/>
</dbReference>
<dbReference type="Proteomes" id="UP000324897">
    <property type="component" value="Chromosome 3"/>
</dbReference>
<feature type="non-terminal residue" evidence="4">
    <location>
        <position position="1"/>
    </location>
</feature>
<dbReference type="PROSITE" id="PS00108">
    <property type="entry name" value="PROTEIN_KINASE_ST"/>
    <property type="match status" value="1"/>
</dbReference>
<feature type="domain" description="Protein kinase" evidence="3">
    <location>
        <begin position="1"/>
        <end position="158"/>
    </location>
</feature>
<dbReference type="InterPro" id="IPR011009">
    <property type="entry name" value="Kinase-like_dom_sf"/>
</dbReference>
<dbReference type="Gramene" id="TVU09953">
    <property type="protein sequence ID" value="TVU09953"/>
    <property type="gene ID" value="EJB05_43452"/>
</dbReference>
<accession>A0A5J9TEW7</accession>
<dbReference type="GO" id="GO:0005524">
    <property type="term" value="F:ATP binding"/>
    <property type="evidence" value="ECO:0007669"/>
    <property type="project" value="UniProtKB-KW"/>
</dbReference>
<dbReference type="SUPFAM" id="SSF56112">
    <property type="entry name" value="Protein kinase-like (PK-like)"/>
    <property type="match status" value="1"/>
</dbReference>
<keyword evidence="2" id="KW-0067">ATP-binding</keyword>
<evidence type="ECO:0000259" key="3">
    <source>
        <dbReference type="PROSITE" id="PS50011"/>
    </source>
</evidence>
<evidence type="ECO:0000313" key="4">
    <source>
        <dbReference type="EMBL" id="TVU09953.1"/>
    </source>
</evidence>
<dbReference type="InterPro" id="IPR008271">
    <property type="entry name" value="Ser/Thr_kinase_AS"/>
</dbReference>
<dbReference type="OrthoDB" id="693162at2759"/>